<proteinExistence type="predicted"/>
<dbReference type="InterPro" id="IPR019734">
    <property type="entry name" value="TPR_rpt"/>
</dbReference>
<dbReference type="AlphaFoldDB" id="A0A1Y2IM48"/>
<evidence type="ECO:0000313" key="3">
    <source>
        <dbReference type="EMBL" id="OSD01022.1"/>
    </source>
</evidence>
<gene>
    <name evidence="3" type="ORF">PYCCODRAFT_1478791</name>
</gene>
<dbReference type="InterPro" id="IPR011990">
    <property type="entry name" value="TPR-like_helical_dom_sf"/>
</dbReference>
<feature type="repeat" description="TPR" evidence="1">
    <location>
        <begin position="8"/>
        <end position="41"/>
    </location>
</feature>
<dbReference type="Proteomes" id="UP000193067">
    <property type="component" value="Unassembled WGS sequence"/>
</dbReference>
<protein>
    <recommendedName>
        <fullName evidence="2">DUF4470 domain-containing protein</fullName>
    </recommendedName>
</protein>
<evidence type="ECO:0000313" key="4">
    <source>
        <dbReference type="Proteomes" id="UP000193067"/>
    </source>
</evidence>
<dbReference type="Pfam" id="PF14737">
    <property type="entry name" value="DUF4470"/>
    <property type="match status" value="1"/>
</dbReference>
<dbReference type="PROSITE" id="PS50005">
    <property type="entry name" value="TPR"/>
    <property type="match status" value="1"/>
</dbReference>
<keyword evidence="1" id="KW-0802">TPR repeat</keyword>
<dbReference type="EMBL" id="KZ084114">
    <property type="protein sequence ID" value="OSD01022.1"/>
    <property type="molecule type" value="Genomic_DNA"/>
</dbReference>
<organism evidence="3 4">
    <name type="scientific">Trametes coccinea (strain BRFM310)</name>
    <name type="common">Pycnoporus coccineus</name>
    <dbReference type="NCBI Taxonomy" id="1353009"/>
    <lineage>
        <taxon>Eukaryota</taxon>
        <taxon>Fungi</taxon>
        <taxon>Dikarya</taxon>
        <taxon>Basidiomycota</taxon>
        <taxon>Agaricomycotina</taxon>
        <taxon>Agaricomycetes</taxon>
        <taxon>Polyporales</taxon>
        <taxon>Polyporaceae</taxon>
        <taxon>Trametes</taxon>
    </lineage>
</organism>
<evidence type="ECO:0000256" key="1">
    <source>
        <dbReference type="PROSITE-ProRule" id="PRU00339"/>
    </source>
</evidence>
<dbReference type="InterPro" id="IPR027974">
    <property type="entry name" value="DUF4470"/>
</dbReference>
<dbReference type="SUPFAM" id="SSF48452">
    <property type="entry name" value="TPR-like"/>
    <property type="match status" value="1"/>
</dbReference>
<evidence type="ECO:0000259" key="2">
    <source>
        <dbReference type="Pfam" id="PF14737"/>
    </source>
</evidence>
<dbReference type="STRING" id="1353009.A0A1Y2IM48"/>
<keyword evidence="4" id="KW-1185">Reference proteome</keyword>
<accession>A0A1Y2IM48</accession>
<dbReference type="OrthoDB" id="2423701at2759"/>
<feature type="domain" description="DUF4470" evidence="2">
    <location>
        <begin position="184"/>
        <end position="302"/>
    </location>
</feature>
<dbReference type="Gene3D" id="1.25.40.10">
    <property type="entry name" value="Tetratricopeptide repeat domain"/>
    <property type="match status" value="1"/>
</dbReference>
<reference evidence="3 4" key="1">
    <citation type="journal article" date="2015" name="Biotechnol. Biofuels">
        <title>Enhanced degradation of softwood versus hardwood by the white-rot fungus Pycnoporus coccineus.</title>
        <authorList>
            <person name="Couturier M."/>
            <person name="Navarro D."/>
            <person name="Chevret D."/>
            <person name="Henrissat B."/>
            <person name="Piumi F."/>
            <person name="Ruiz-Duenas F.J."/>
            <person name="Martinez A.T."/>
            <person name="Grigoriev I.V."/>
            <person name="Riley R."/>
            <person name="Lipzen A."/>
            <person name="Berrin J.G."/>
            <person name="Master E.R."/>
            <person name="Rosso M.N."/>
        </authorList>
    </citation>
    <scope>NUCLEOTIDE SEQUENCE [LARGE SCALE GENOMIC DNA]</scope>
    <source>
        <strain evidence="3 4">BRFM310</strain>
    </source>
</reference>
<name>A0A1Y2IM48_TRAC3</name>
<sequence>MALNAKVAAEFKKRGNDAFKTGNFVKAVNLYSKAEKSDPRDPVYPSNLSAALFEAGNYVACIDAVLRAYKLLKEQQEPADKSSLLIRLSSRLAKALLNSAQSDPETLTTLKKYEAEYQELKENAFSTPSSAASTSDLSRVWYDWESFELQLQDGPRNREACLRELSKLPPFMKPLDDGKEYYSIGHDPVIDLTAGFGSEMQGKPASSLNISKLSTARLSQLAFLFGGVGDGRHAFGTLAGLFKEYQQLSENRKAAFHAHLTFLDIHPTAIARDLSMLVLLNDLNNATKPLTRTEIKATLMYTFCGLAMPSYCYDILMNTAKSLCEKLTEHPPALPPWLHVEAKSIPAILRALDYWINTEKSTSRVLAREGDYNLDEELEAFTASGGAGFRSEVKTLYDDQRKQIEKMFRELPDDKLLELPWMPHGVTVSQARTIIESNMDELVRSMQQLHATGKVPTHERAWYKVAKVFLPPAELRSRHPGFDTVWEKLVAGGDFSPSEARKIATHVTNQWKANITLYDAMYNDPKYHPDGDGYRTSSGDAFEAVNFIEDFVNGNKPRKNGITNTVDTLAWDIFNAFFDKIAKAIEGLGDHLTIELLVGGLAEELAKMRTKADVTRPAAFPRKFTRMWLSNVPDYTHGPMNMALYVVPNLQDLPEAGASCNCLLNTGSWENDDSYFYNYTYLLIKDVPRYLGCQVINPQAVMDVLVLGSLPLPRPRSELASRDELTNWLTRVLFSTFLPGKPRLPPQSVRLPHNIVAFFELLMHLSRVGFPVHWLSDFLARVLSGSMVSDIAPYSGFLPIPLSEMHRRVPSRRVRTDPWLVEFENIIATGYHAIPFPIAYALPEGFSREPEDIRVWEVRTTPTQPFAIMWGFFSNNGSPYEPTARLLFYRPSQTTPAEVIKGLHSVFEGATSHAPGSFFILTAQDVMQYDKRIRFRLSRRRVEKMKEEKWAMLAYRQDTGLQAIKPVPVDRWLLVEEY</sequence>